<dbReference type="GO" id="GO:0015171">
    <property type="term" value="F:amino acid transmembrane transporter activity"/>
    <property type="evidence" value="ECO:0007669"/>
    <property type="project" value="TreeGrafter"/>
</dbReference>
<dbReference type="GO" id="GO:0005886">
    <property type="term" value="C:plasma membrane"/>
    <property type="evidence" value="ECO:0007669"/>
    <property type="project" value="UniProtKB-SubCell"/>
</dbReference>
<proteinExistence type="predicted"/>
<sequence>MVSLGAIAGVAAIALGMVLTPGPNMFYLVSRTLNQNRRAGLVSLTGMAAGFVIYLLATIAGLTAVFALVPAAFFVLKIAGAAYLLYLAWQAFRPGGASPFSPEPSPAQSYTRLFTMGMVTNLLNPKIAIFYVSLLPQFVDPHAGNLVGQSLALGLTQVAIALTVNGLIVVCASGLAGFLKRRPTWMRAQRAVMGTVLAAFAVRMAFDPTRASATP</sequence>
<dbReference type="PANTHER" id="PTHR30086:SF20">
    <property type="entry name" value="ARGININE EXPORTER PROTEIN ARGO-RELATED"/>
    <property type="match status" value="1"/>
</dbReference>
<dbReference type="PIRSF" id="PIRSF006324">
    <property type="entry name" value="LeuE"/>
    <property type="match status" value="1"/>
</dbReference>
<keyword evidence="5 6" id="KW-0472">Membrane</keyword>
<evidence type="ECO:0000256" key="4">
    <source>
        <dbReference type="ARBA" id="ARBA00022989"/>
    </source>
</evidence>
<protein>
    <submittedName>
        <fullName evidence="7">Lysine exporter protein (LYSE/YGGA)</fullName>
    </submittedName>
</protein>
<feature type="transmembrane region" description="Helical" evidence="6">
    <location>
        <begin position="113"/>
        <end position="134"/>
    </location>
</feature>
<dbReference type="AlphaFoldDB" id="D3Q3Y4"/>
<evidence type="ECO:0000256" key="6">
    <source>
        <dbReference type="SAM" id="Phobius"/>
    </source>
</evidence>
<gene>
    <name evidence="7" type="ordered locus">Snas_4405</name>
</gene>
<dbReference type="HOGENOM" id="CLU_079569_3_2_11"/>
<accession>D3Q3Y4</accession>
<evidence type="ECO:0000256" key="3">
    <source>
        <dbReference type="ARBA" id="ARBA00022692"/>
    </source>
</evidence>
<feature type="transmembrane region" description="Helical" evidence="6">
    <location>
        <begin position="154"/>
        <end position="179"/>
    </location>
</feature>
<feature type="transmembrane region" description="Helical" evidence="6">
    <location>
        <begin position="6"/>
        <end position="29"/>
    </location>
</feature>
<evidence type="ECO:0000313" key="7">
    <source>
        <dbReference type="EMBL" id="ADD44051.1"/>
    </source>
</evidence>
<dbReference type="OrthoDB" id="3175972at2"/>
<keyword evidence="2" id="KW-1003">Cell membrane</keyword>
<dbReference type="STRING" id="446470.Snas_4405"/>
<reference evidence="7 8" key="1">
    <citation type="journal article" date="2009" name="Stand. Genomic Sci.">
        <title>Complete genome sequence of Stackebrandtia nassauensis type strain (LLR-40K-21).</title>
        <authorList>
            <person name="Munk C."/>
            <person name="Lapidus A."/>
            <person name="Copeland A."/>
            <person name="Jando M."/>
            <person name="Mayilraj S."/>
            <person name="Glavina Del Rio T."/>
            <person name="Nolan M."/>
            <person name="Chen F."/>
            <person name="Lucas S."/>
            <person name="Tice H."/>
            <person name="Cheng J.F."/>
            <person name="Han C."/>
            <person name="Detter J.C."/>
            <person name="Bruce D."/>
            <person name="Goodwin L."/>
            <person name="Chain P."/>
            <person name="Pitluck S."/>
            <person name="Goker M."/>
            <person name="Ovchinikova G."/>
            <person name="Pati A."/>
            <person name="Ivanova N."/>
            <person name="Mavromatis K."/>
            <person name="Chen A."/>
            <person name="Palaniappan K."/>
            <person name="Land M."/>
            <person name="Hauser L."/>
            <person name="Chang Y.J."/>
            <person name="Jeffries C.D."/>
            <person name="Bristow J."/>
            <person name="Eisen J.A."/>
            <person name="Markowitz V."/>
            <person name="Hugenholtz P."/>
            <person name="Kyrpides N.C."/>
            <person name="Klenk H.P."/>
        </authorList>
    </citation>
    <scope>NUCLEOTIDE SEQUENCE [LARGE SCALE GENOMIC DNA]</scope>
    <source>
        <strain evidence="8">DSM 44728 / CIP 108903 / NRRL B-16338 / NBRC 102104 / LLR-40K-21</strain>
    </source>
</reference>
<dbReference type="Proteomes" id="UP000000844">
    <property type="component" value="Chromosome"/>
</dbReference>
<comment type="subcellular location">
    <subcellularLocation>
        <location evidence="1">Cell membrane</location>
        <topology evidence="1">Multi-pass membrane protein</topology>
    </subcellularLocation>
</comment>
<evidence type="ECO:0000313" key="8">
    <source>
        <dbReference type="Proteomes" id="UP000000844"/>
    </source>
</evidence>
<dbReference type="Pfam" id="PF01810">
    <property type="entry name" value="LysE"/>
    <property type="match status" value="1"/>
</dbReference>
<dbReference type="PANTHER" id="PTHR30086">
    <property type="entry name" value="ARGININE EXPORTER PROTEIN ARGO"/>
    <property type="match status" value="1"/>
</dbReference>
<dbReference type="eggNOG" id="COG1280">
    <property type="taxonomic scope" value="Bacteria"/>
</dbReference>
<dbReference type="EMBL" id="CP001778">
    <property type="protein sequence ID" value="ADD44051.1"/>
    <property type="molecule type" value="Genomic_DNA"/>
</dbReference>
<evidence type="ECO:0000256" key="2">
    <source>
        <dbReference type="ARBA" id="ARBA00022475"/>
    </source>
</evidence>
<name>D3Q3Y4_STANL</name>
<dbReference type="KEGG" id="sna:Snas_4405"/>
<dbReference type="InterPro" id="IPR001123">
    <property type="entry name" value="LeuE-type"/>
</dbReference>
<evidence type="ECO:0000256" key="5">
    <source>
        <dbReference type="ARBA" id="ARBA00023136"/>
    </source>
</evidence>
<keyword evidence="4 6" id="KW-1133">Transmembrane helix</keyword>
<organism evidence="7 8">
    <name type="scientific">Stackebrandtia nassauensis (strain DSM 44728 / CIP 108903 / NRRL B-16338 / NBRC 102104 / LLR-40K-21)</name>
    <dbReference type="NCBI Taxonomy" id="446470"/>
    <lineage>
        <taxon>Bacteria</taxon>
        <taxon>Bacillati</taxon>
        <taxon>Actinomycetota</taxon>
        <taxon>Actinomycetes</taxon>
        <taxon>Glycomycetales</taxon>
        <taxon>Glycomycetaceae</taxon>
        <taxon>Stackebrandtia</taxon>
    </lineage>
</organism>
<feature type="transmembrane region" description="Helical" evidence="6">
    <location>
        <begin position="72"/>
        <end position="92"/>
    </location>
</feature>
<keyword evidence="8" id="KW-1185">Reference proteome</keyword>
<feature type="transmembrane region" description="Helical" evidence="6">
    <location>
        <begin position="41"/>
        <end position="66"/>
    </location>
</feature>
<keyword evidence="3 6" id="KW-0812">Transmembrane</keyword>
<dbReference type="RefSeq" id="WP_013019622.1">
    <property type="nucleotide sequence ID" value="NC_013947.1"/>
</dbReference>
<evidence type="ECO:0000256" key="1">
    <source>
        <dbReference type="ARBA" id="ARBA00004651"/>
    </source>
</evidence>